<dbReference type="AlphaFoldDB" id="A0AAD3HLN2"/>
<evidence type="ECO:0000256" key="8">
    <source>
        <dbReference type="ARBA" id="ARBA00022741"/>
    </source>
</evidence>
<keyword evidence="7" id="KW-0808">Transferase</keyword>
<dbReference type="PANTHER" id="PTHR32315:SF4">
    <property type="entry name" value="URACIL PHOSPHORIBOSYLTRANSFERASE, CHLOROPLASTIC"/>
    <property type="match status" value="1"/>
</dbReference>
<protein>
    <recommendedName>
        <fullName evidence="4">uracil phosphoribosyltransferase</fullName>
        <ecNumber evidence="4">2.4.2.9</ecNumber>
    </recommendedName>
    <alternativeName>
        <fullName evidence="10">UMP pyrophosphorylase</fullName>
    </alternativeName>
</protein>
<dbReference type="EMBL" id="BMAR01000009">
    <property type="protein sequence ID" value="GFR45156.1"/>
    <property type="molecule type" value="Genomic_DNA"/>
</dbReference>
<reference evidence="12 13" key="1">
    <citation type="journal article" date="2021" name="Sci. Rep.">
        <title>Genome sequencing of the multicellular alga Astrephomene provides insights into convergent evolution of germ-soma differentiation.</title>
        <authorList>
            <person name="Yamashita S."/>
            <person name="Yamamoto K."/>
            <person name="Matsuzaki R."/>
            <person name="Suzuki S."/>
            <person name="Yamaguchi H."/>
            <person name="Hirooka S."/>
            <person name="Minakuchi Y."/>
            <person name="Miyagishima S."/>
            <person name="Kawachi M."/>
            <person name="Toyoda A."/>
            <person name="Nozaki H."/>
        </authorList>
    </citation>
    <scope>NUCLEOTIDE SEQUENCE [LARGE SCALE GENOMIC DNA]</scope>
    <source>
        <strain evidence="12 13">NIES-4017</strain>
    </source>
</reference>
<comment type="pathway">
    <text evidence="2">Pyrimidine metabolism; UMP biosynthesis via salvage pathway; UMP from uracil: step 1/1.</text>
</comment>
<comment type="cofactor">
    <cofactor evidence="1">
        <name>Mg(2+)</name>
        <dbReference type="ChEBI" id="CHEBI:18420"/>
    </cofactor>
</comment>
<keyword evidence="5" id="KW-0021">Allosteric enzyme</keyword>
<evidence type="ECO:0000256" key="4">
    <source>
        <dbReference type="ARBA" id="ARBA00011894"/>
    </source>
</evidence>
<organism evidence="12 13">
    <name type="scientific">Astrephomene gubernaculifera</name>
    <dbReference type="NCBI Taxonomy" id="47775"/>
    <lineage>
        <taxon>Eukaryota</taxon>
        <taxon>Viridiplantae</taxon>
        <taxon>Chlorophyta</taxon>
        <taxon>core chlorophytes</taxon>
        <taxon>Chlorophyceae</taxon>
        <taxon>CS clade</taxon>
        <taxon>Chlamydomonadales</taxon>
        <taxon>Astrephomenaceae</taxon>
        <taxon>Astrephomene</taxon>
    </lineage>
</organism>
<evidence type="ECO:0000259" key="11">
    <source>
        <dbReference type="Pfam" id="PF14681"/>
    </source>
</evidence>
<name>A0AAD3HLN2_9CHLO</name>
<sequence>MKCSKKRRRLKVFATSSHYSAGISCRSVGARRRVARMAPVQATTDAEASKPKPKAPQQMLVYAPPHPLIKHWLAIMRADFTPPPMFRNACAELGRLLLYEAGRDWLPTTQQQVVTPLGHTAEAELCDPTRPIKVIPILRAGLVLLECSAQVLPFQQTYHVGYVRDPDSLQARPYLNKLPAALSPDDLFLVADPMLATGGTVVQVIEDIVSRGGRPENIRVVAVVVAPPALKKLADKFPGLKVFTAMIDEQVDERGYIVPGLGDAGDRAYGTTH</sequence>
<comment type="caution">
    <text evidence="12">The sequence shown here is derived from an EMBL/GenBank/DDBJ whole genome shotgun (WGS) entry which is preliminary data.</text>
</comment>
<dbReference type="GO" id="GO:0004845">
    <property type="term" value="F:uracil phosphoribosyltransferase activity"/>
    <property type="evidence" value="ECO:0007669"/>
    <property type="project" value="UniProtKB-EC"/>
</dbReference>
<dbReference type="SUPFAM" id="SSF53271">
    <property type="entry name" value="PRTase-like"/>
    <property type="match status" value="1"/>
</dbReference>
<keyword evidence="8" id="KW-0547">Nucleotide-binding</keyword>
<comment type="similarity">
    <text evidence="3">Belongs to the UPRTase family.</text>
</comment>
<keyword evidence="6" id="KW-0328">Glycosyltransferase</keyword>
<dbReference type="GO" id="GO:0005525">
    <property type="term" value="F:GTP binding"/>
    <property type="evidence" value="ECO:0007669"/>
    <property type="project" value="UniProtKB-KW"/>
</dbReference>
<dbReference type="PROSITE" id="PS51257">
    <property type="entry name" value="PROKAR_LIPOPROTEIN"/>
    <property type="match status" value="1"/>
</dbReference>
<dbReference type="FunFam" id="3.40.50.2020:FF:000003">
    <property type="entry name" value="Uracil phosphoribosyltransferase"/>
    <property type="match status" value="1"/>
</dbReference>
<keyword evidence="9" id="KW-0342">GTP-binding</keyword>
<accession>A0AAD3HLN2</accession>
<dbReference type="PANTHER" id="PTHR32315">
    <property type="entry name" value="ADENINE PHOSPHORIBOSYLTRANSFERASE"/>
    <property type="match status" value="1"/>
</dbReference>
<evidence type="ECO:0000256" key="10">
    <source>
        <dbReference type="ARBA" id="ARBA00031082"/>
    </source>
</evidence>
<dbReference type="InterPro" id="IPR029057">
    <property type="entry name" value="PRTase-like"/>
</dbReference>
<evidence type="ECO:0000256" key="5">
    <source>
        <dbReference type="ARBA" id="ARBA00022533"/>
    </source>
</evidence>
<dbReference type="InterPro" id="IPR000836">
    <property type="entry name" value="PRTase_dom"/>
</dbReference>
<evidence type="ECO:0000256" key="1">
    <source>
        <dbReference type="ARBA" id="ARBA00001946"/>
    </source>
</evidence>
<dbReference type="InterPro" id="IPR050054">
    <property type="entry name" value="UPRTase/APRTase"/>
</dbReference>
<proteinExistence type="inferred from homology"/>
<evidence type="ECO:0000313" key="12">
    <source>
        <dbReference type="EMBL" id="GFR45156.1"/>
    </source>
</evidence>
<dbReference type="Gene3D" id="3.40.50.2020">
    <property type="match status" value="1"/>
</dbReference>
<gene>
    <name evidence="12" type="ORF">Agub_g6539</name>
</gene>
<dbReference type="Proteomes" id="UP001054857">
    <property type="component" value="Unassembled WGS sequence"/>
</dbReference>
<dbReference type="EC" id="2.4.2.9" evidence="4"/>
<dbReference type="GO" id="GO:0005737">
    <property type="term" value="C:cytoplasm"/>
    <property type="evidence" value="ECO:0007669"/>
    <property type="project" value="UniProtKB-ARBA"/>
</dbReference>
<evidence type="ECO:0000256" key="9">
    <source>
        <dbReference type="ARBA" id="ARBA00023134"/>
    </source>
</evidence>
<dbReference type="Pfam" id="PF14681">
    <property type="entry name" value="UPRTase"/>
    <property type="match status" value="1"/>
</dbReference>
<dbReference type="NCBIfam" id="NF001097">
    <property type="entry name" value="PRK00129.1"/>
    <property type="match status" value="1"/>
</dbReference>
<evidence type="ECO:0000256" key="3">
    <source>
        <dbReference type="ARBA" id="ARBA00009516"/>
    </source>
</evidence>
<keyword evidence="13" id="KW-1185">Reference proteome</keyword>
<evidence type="ECO:0000256" key="7">
    <source>
        <dbReference type="ARBA" id="ARBA00022679"/>
    </source>
</evidence>
<feature type="domain" description="Phosphoribosyltransferase" evidence="11">
    <location>
        <begin position="64"/>
        <end position="271"/>
    </location>
</feature>
<evidence type="ECO:0000313" key="13">
    <source>
        <dbReference type="Proteomes" id="UP001054857"/>
    </source>
</evidence>
<dbReference type="CDD" id="cd06223">
    <property type="entry name" value="PRTases_typeI"/>
    <property type="match status" value="1"/>
</dbReference>
<evidence type="ECO:0000256" key="2">
    <source>
        <dbReference type="ARBA" id="ARBA00005180"/>
    </source>
</evidence>
<evidence type="ECO:0000256" key="6">
    <source>
        <dbReference type="ARBA" id="ARBA00022676"/>
    </source>
</evidence>